<dbReference type="EC" id="2.5.1.17" evidence="4 15"/>
<evidence type="ECO:0000259" key="16">
    <source>
        <dbReference type="Pfam" id="PF01923"/>
    </source>
</evidence>
<keyword evidence="7 15" id="KW-0808">Transferase</keyword>
<evidence type="ECO:0000256" key="7">
    <source>
        <dbReference type="ARBA" id="ARBA00022679"/>
    </source>
</evidence>
<evidence type="ECO:0000256" key="15">
    <source>
        <dbReference type="RuleBase" id="RU366026"/>
    </source>
</evidence>
<keyword evidence="6 15" id="KW-0169">Cobalamin biosynthesis</keyword>
<evidence type="ECO:0000313" key="18">
    <source>
        <dbReference type="Proteomes" id="UP000195918"/>
    </source>
</evidence>
<dbReference type="GO" id="GO:0009236">
    <property type="term" value="P:cobalamin biosynthetic process"/>
    <property type="evidence" value="ECO:0007669"/>
    <property type="project" value="UniProtKB-UniRule"/>
</dbReference>
<evidence type="ECO:0000256" key="13">
    <source>
        <dbReference type="ARBA" id="ARBA00048555"/>
    </source>
</evidence>
<protein>
    <recommendedName>
        <fullName evidence="5 15">Corrinoid adenosyltransferase</fullName>
        <ecNumber evidence="4 15">2.5.1.17</ecNumber>
    </recommendedName>
    <alternativeName>
        <fullName evidence="10 15">Cob(II)alamin adenosyltransferase</fullName>
    </alternativeName>
    <alternativeName>
        <fullName evidence="12 15">Cob(II)yrinic acid a,c-diamide adenosyltransferase</fullName>
    </alternativeName>
    <alternativeName>
        <fullName evidence="11 15">Cobinamide/cobalamin adenosyltransferase</fullName>
    </alternativeName>
</protein>
<comment type="similarity">
    <text evidence="2 15">Belongs to the Cob(I)alamin adenosyltransferase family.</text>
</comment>
<evidence type="ECO:0000256" key="8">
    <source>
        <dbReference type="ARBA" id="ARBA00022741"/>
    </source>
</evidence>
<evidence type="ECO:0000256" key="12">
    <source>
        <dbReference type="ARBA" id="ARBA00033354"/>
    </source>
</evidence>
<evidence type="ECO:0000256" key="5">
    <source>
        <dbReference type="ARBA" id="ARBA00020963"/>
    </source>
</evidence>
<evidence type="ECO:0000256" key="14">
    <source>
        <dbReference type="ARBA" id="ARBA00048692"/>
    </source>
</evidence>
<evidence type="ECO:0000313" key="17">
    <source>
        <dbReference type="EMBL" id="SLM86200.1"/>
    </source>
</evidence>
<dbReference type="AlphaFoldDB" id="A0A1X6WPK3"/>
<dbReference type="Proteomes" id="UP000195918">
    <property type="component" value="Unassembled WGS sequence"/>
</dbReference>
<sequence>MAKIYTKTGDKGETSIIGGEKMAKCSNRVEAYGTIDELNSFIGIVVSHMKNSQDVKKDLAEIQQILFDCGTDMATPNSTKGYRTAKESTTWLEECIDKYLISPPPITEFIIPGGDPVASELHFARTIARRAERIVVATSLEAEINPEVLKFLNRLSDYFFAAARLINYRENRSDVSYRRNSQVFYND</sequence>
<gene>
    <name evidence="17" type="ORF">FM121_08930</name>
</gene>
<evidence type="ECO:0000256" key="3">
    <source>
        <dbReference type="ARBA" id="ARBA00011233"/>
    </source>
</evidence>
<name>A0A1X6WPK3_9ENTE</name>
<dbReference type="Gene3D" id="1.20.1200.10">
    <property type="entry name" value="Cobalamin adenosyltransferase-like"/>
    <property type="match status" value="1"/>
</dbReference>
<dbReference type="RefSeq" id="WP_086951826.1">
    <property type="nucleotide sequence ID" value="NZ_FWFD01000013.1"/>
</dbReference>
<dbReference type="InterPro" id="IPR029499">
    <property type="entry name" value="PduO-typ"/>
</dbReference>
<evidence type="ECO:0000256" key="4">
    <source>
        <dbReference type="ARBA" id="ARBA00012454"/>
    </source>
</evidence>
<keyword evidence="9 15" id="KW-0067">ATP-binding</keyword>
<feature type="domain" description="Cobalamin adenosyltransferase-like" evidence="16">
    <location>
        <begin position="4"/>
        <end position="165"/>
    </location>
</feature>
<reference evidence="18" key="1">
    <citation type="submission" date="2017-02" db="EMBL/GenBank/DDBJ databases">
        <authorList>
            <person name="Dridi B."/>
        </authorList>
    </citation>
    <scope>NUCLEOTIDE SEQUENCE [LARGE SCALE GENOMIC DNA]</scope>
    <source>
        <strain evidence="18">bH819</strain>
    </source>
</reference>
<dbReference type="Pfam" id="PF01923">
    <property type="entry name" value="Cob_adeno_trans"/>
    <property type="match status" value="1"/>
</dbReference>
<evidence type="ECO:0000256" key="9">
    <source>
        <dbReference type="ARBA" id="ARBA00022840"/>
    </source>
</evidence>
<dbReference type="PANTHER" id="PTHR12213">
    <property type="entry name" value="CORRINOID ADENOSYLTRANSFERASE"/>
    <property type="match status" value="1"/>
</dbReference>
<dbReference type="EMBL" id="FWFD01000013">
    <property type="protein sequence ID" value="SLM86200.1"/>
    <property type="molecule type" value="Genomic_DNA"/>
</dbReference>
<dbReference type="FunFam" id="1.20.1200.10:FF:000001">
    <property type="entry name" value="Cob(I)yrinic acid a,c-diamide adenosyltransferase"/>
    <property type="match status" value="1"/>
</dbReference>
<dbReference type="PANTHER" id="PTHR12213:SF0">
    <property type="entry name" value="CORRINOID ADENOSYLTRANSFERASE MMAB"/>
    <property type="match status" value="1"/>
</dbReference>
<dbReference type="GO" id="GO:0005524">
    <property type="term" value="F:ATP binding"/>
    <property type="evidence" value="ECO:0007669"/>
    <property type="project" value="UniProtKB-UniRule"/>
</dbReference>
<proteinExistence type="inferred from homology"/>
<organism evidence="17 18">
    <name type="scientific">Vagococcus fluvialis bH819</name>
    <dbReference type="NCBI Taxonomy" id="1255619"/>
    <lineage>
        <taxon>Bacteria</taxon>
        <taxon>Bacillati</taxon>
        <taxon>Bacillota</taxon>
        <taxon>Bacilli</taxon>
        <taxon>Lactobacillales</taxon>
        <taxon>Enterococcaceae</taxon>
        <taxon>Vagococcus</taxon>
    </lineage>
</organism>
<dbReference type="GO" id="GO:0008817">
    <property type="term" value="F:corrinoid adenosyltransferase activity"/>
    <property type="evidence" value="ECO:0007669"/>
    <property type="project" value="UniProtKB-UniRule"/>
</dbReference>
<comment type="pathway">
    <text evidence="1 15">Cofactor biosynthesis; adenosylcobalamin biosynthesis; adenosylcobalamin from cob(II)yrinate a,c-diamide: step 2/7.</text>
</comment>
<dbReference type="NCBIfam" id="TIGR00636">
    <property type="entry name" value="PduO_Nterm"/>
    <property type="match status" value="1"/>
</dbReference>
<evidence type="ECO:0000256" key="11">
    <source>
        <dbReference type="ARBA" id="ARBA00033334"/>
    </source>
</evidence>
<keyword evidence="8 15" id="KW-0547">Nucleotide-binding</keyword>
<dbReference type="UniPathway" id="UPA00148">
    <property type="reaction ID" value="UER00233"/>
</dbReference>
<dbReference type="SUPFAM" id="SSF89028">
    <property type="entry name" value="Cobalamin adenosyltransferase-like"/>
    <property type="match status" value="1"/>
</dbReference>
<comment type="catalytic activity">
    <reaction evidence="13 15">
        <text>2 cob(II)yrinate a,c diamide + reduced [electron-transfer flavoprotein] + 2 ATP = 2 adenosylcob(III)yrinate a,c-diamide + 2 triphosphate + oxidized [electron-transfer flavoprotein] + 3 H(+)</text>
        <dbReference type="Rhea" id="RHEA:11528"/>
        <dbReference type="Rhea" id="RHEA-COMP:10685"/>
        <dbReference type="Rhea" id="RHEA-COMP:10686"/>
        <dbReference type="ChEBI" id="CHEBI:15378"/>
        <dbReference type="ChEBI" id="CHEBI:18036"/>
        <dbReference type="ChEBI" id="CHEBI:30616"/>
        <dbReference type="ChEBI" id="CHEBI:57692"/>
        <dbReference type="ChEBI" id="CHEBI:58307"/>
        <dbReference type="ChEBI" id="CHEBI:58503"/>
        <dbReference type="ChEBI" id="CHEBI:58537"/>
        <dbReference type="EC" id="2.5.1.17"/>
    </reaction>
</comment>
<evidence type="ECO:0000256" key="10">
    <source>
        <dbReference type="ARBA" id="ARBA00031529"/>
    </source>
</evidence>
<accession>A0A1X6WPK3</accession>
<evidence type="ECO:0000256" key="2">
    <source>
        <dbReference type="ARBA" id="ARBA00007487"/>
    </source>
</evidence>
<comment type="subunit">
    <text evidence="3">Homotrimer.</text>
</comment>
<dbReference type="InterPro" id="IPR016030">
    <property type="entry name" value="CblAdoTrfase-like"/>
</dbReference>
<dbReference type="InterPro" id="IPR036451">
    <property type="entry name" value="CblAdoTrfase-like_sf"/>
</dbReference>
<evidence type="ECO:0000256" key="6">
    <source>
        <dbReference type="ARBA" id="ARBA00022573"/>
    </source>
</evidence>
<evidence type="ECO:0000256" key="1">
    <source>
        <dbReference type="ARBA" id="ARBA00005121"/>
    </source>
</evidence>
<comment type="catalytic activity">
    <reaction evidence="14 15">
        <text>2 cob(II)alamin + reduced [electron-transfer flavoprotein] + 2 ATP = 2 adenosylcob(III)alamin + 2 triphosphate + oxidized [electron-transfer flavoprotein] + 3 H(+)</text>
        <dbReference type="Rhea" id="RHEA:28671"/>
        <dbReference type="Rhea" id="RHEA-COMP:10685"/>
        <dbReference type="Rhea" id="RHEA-COMP:10686"/>
        <dbReference type="ChEBI" id="CHEBI:15378"/>
        <dbReference type="ChEBI" id="CHEBI:16304"/>
        <dbReference type="ChEBI" id="CHEBI:18036"/>
        <dbReference type="ChEBI" id="CHEBI:18408"/>
        <dbReference type="ChEBI" id="CHEBI:30616"/>
        <dbReference type="ChEBI" id="CHEBI:57692"/>
        <dbReference type="ChEBI" id="CHEBI:58307"/>
        <dbReference type="EC" id="2.5.1.17"/>
    </reaction>
</comment>
<dbReference type="OrthoDB" id="9778896at2"/>
<keyword evidence="18" id="KW-1185">Reference proteome</keyword>